<dbReference type="GeneID" id="101456669"/>
<dbReference type="KEGG" id="ccat:101456669"/>
<dbReference type="OrthoDB" id="7901229at2759"/>
<dbReference type="EMBL" id="GAMC01007772">
    <property type="protein sequence ID" value="JAB98783.1"/>
    <property type="molecule type" value="mRNA"/>
</dbReference>
<feature type="domain" description="Single" evidence="4">
    <location>
        <begin position="41"/>
        <end position="109"/>
    </location>
</feature>
<evidence type="ECO:0000313" key="5">
    <source>
        <dbReference type="EMBL" id="JAB98783.1"/>
    </source>
</evidence>
<protein>
    <recommendedName>
        <fullName evidence="4">Single domain-containing protein</fullName>
    </recommendedName>
</protein>
<organism evidence="5">
    <name type="scientific">Ceratitis capitata</name>
    <name type="common">Mediterranean fruit fly</name>
    <name type="synonym">Tephritis capitata</name>
    <dbReference type="NCBI Taxonomy" id="7213"/>
    <lineage>
        <taxon>Eukaryota</taxon>
        <taxon>Metazoa</taxon>
        <taxon>Ecdysozoa</taxon>
        <taxon>Arthropoda</taxon>
        <taxon>Hexapoda</taxon>
        <taxon>Insecta</taxon>
        <taxon>Pterygota</taxon>
        <taxon>Neoptera</taxon>
        <taxon>Endopterygota</taxon>
        <taxon>Diptera</taxon>
        <taxon>Brachycera</taxon>
        <taxon>Muscomorpha</taxon>
        <taxon>Tephritoidea</taxon>
        <taxon>Tephritidae</taxon>
        <taxon>Ceratitis</taxon>
        <taxon>Ceratitis</taxon>
    </lineage>
</organism>
<name>W8BPR5_CERCA</name>
<keyword evidence="2" id="KW-0964">Secreted</keyword>
<dbReference type="GO" id="GO:0005576">
    <property type="term" value="C:extracellular region"/>
    <property type="evidence" value="ECO:0007669"/>
    <property type="project" value="UniProtKB-SubCell"/>
</dbReference>
<feature type="signal peptide" evidence="3">
    <location>
        <begin position="1"/>
        <end position="25"/>
    </location>
</feature>
<keyword evidence="3" id="KW-0732">Signal</keyword>
<evidence type="ECO:0000256" key="2">
    <source>
        <dbReference type="ARBA" id="ARBA00022525"/>
    </source>
</evidence>
<proteinExistence type="evidence at transcript level"/>
<reference evidence="5" key="1">
    <citation type="submission" date="2013-07" db="EMBL/GenBank/DDBJ databases">
        <authorList>
            <person name="Geib S."/>
        </authorList>
    </citation>
    <scope>NUCLEOTIDE SEQUENCE</scope>
</reference>
<accession>W8BPR5</accession>
<sequence length="146" mass="15461">MSCGLKVLLLFAVLLCLSAGGQVFAWQALGNYLDVANPGKCTISETLIISPGEKVKSPEDCAEIHCDTAQGDATITGCGSIGAPDGCEWGDYVNVDAPFQECCARHLICDGGLNNETRLYQAHIWQMFSPHLSAAGLQGALDAKEQ</sequence>
<dbReference type="InterPro" id="IPR029277">
    <property type="entry name" value="SVWC_dom"/>
</dbReference>
<dbReference type="PANTHER" id="PTHR39957">
    <property type="entry name" value="AT09846P1-RELATED"/>
    <property type="match status" value="1"/>
</dbReference>
<dbReference type="Pfam" id="PF15430">
    <property type="entry name" value="SVWC"/>
    <property type="match status" value="1"/>
</dbReference>
<feature type="chain" id="PRO_5004906653" description="Single domain-containing protein" evidence="3">
    <location>
        <begin position="26"/>
        <end position="146"/>
    </location>
</feature>
<evidence type="ECO:0000256" key="3">
    <source>
        <dbReference type="SAM" id="SignalP"/>
    </source>
</evidence>
<dbReference type="RefSeq" id="XP_004536357.1">
    <property type="nucleotide sequence ID" value="XM_004536300.3"/>
</dbReference>
<comment type="subcellular location">
    <subcellularLocation>
        <location evidence="1">Secreted</location>
    </subcellularLocation>
</comment>
<evidence type="ECO:0000256" key="1">
    <source>
        <dbReference type="ARBA" id="ARBA00004613"/>
    </source>
</evidence>
<dbReference type="SMART" id="SM01318">
    <property type="entry name" value="SVWC"/>
    <property type="match status" value="1"/>
</dbReference>
<dbReference type="PANTHER" id="PTHR39957:SF1">
    <property type="entry name" value="AT09846P1-RELATED"/>
    <property type="match status" value="1"/>
</dbReference>
<dbReference type="AlphaFoldDB" id="W8BPR5"/>
<reference evidence="5" key="2">
    <citation type="journal article" date="2014" name="BMC Genomics">
        <title>A genomic perspective to assessing quality of mass-reared SIT flies used in Mediterranean fruit fly (Ceratitis capitata) eradication in California.</title>
        <authorList>
            <person name="Calla B."/>
            <person name="Hall B."/>
            <person name="Hou S."/>
            <person name="Geib S.M."/>
        </authorList>
    </citation>
    <scope>NUCLEOTIDE SEQUENCE</scope>
</reference>
<dbReference type="InterPro" id="IPR053308">
    <property type="entry name" value="Vago-like"/>
</dbReference>
<evidence type="ECO:0000259" key="4">
    <source>
        <dbReference type="SMART" id="SM01318"/>
    </source>
</evidence>